<dbReference type="Gene3D" id="3.40.50.360">
    <property type="match status" value="1"/>
</dbReference>
<dbReference type="InterPro" id="IPR029039">
    <property type="entry name" value="Flavoprotein-like_sf"/>
</dbReference>
<dbReference type="OMA" id="CGICTIM"/>
<feature type="compositionally biased region" description="Low complexity" evidence="2">
    <location>
        <begin position="243"/>
        <end position="261"/>
    </location>
</feature>
<comment type="similarity">
    <text evidence="1">Belongs to the WrbA family.</text>
</comment>
<proteinExistence type="inferred from homology"/>
<dbReference type="Proteomes" id="UP000078561">
    <property type="component" value="Unassembled WGS sequence"/>
</dbReference>
<dbReference type="PANTHER" id="PTHR30546:SF23">
    <property type="entry name" value="FLAVOPROTEIN-LIKE PROTEIN YCP4-RELATED"/>
    <property type="match status" value="1"/>
</dbReference>
<reference evidence="4" key="1">
    <citation type="submission" date="2016-04" db="EMBL/GenBank/DDBJ databases">
        <authorList>
            <person name="Evans L.H."/>
            <person name="Alamgir A."/>
            <person name="Owens N."/>
            <person name="Weber N.D."/>
            <person name="Virtaneva K."/>
            <person name="Barbian K."/>
            <person name="Babar A."/>
            <person name="Rosenke K."/>
        </authorList>
    </citation>
    <scope>NUCLEOTIDE SEQUENCE [LARGE SCALE GENOMIC DNA]</scope>
    <source>
        <strain evidence="4">CBS 101.48</strain>
    </source>
</reference>
<dbReference type="InterPro" id="IPR008254">
    <property type="entry name" value="Flavodoxin/NO_synth"/>
</dbReference>
<evidence type="ECO:0000259" key="3">
    <source>
        <dbReference type="PROSITE" id="PS50902"/>
    </source>
</evidence>
<protein>
    <recommendedName>
        <fullName evidence="3">Flavodoxin-like domain-containing protein</fullName>
    </recommendedName>
</protein>
<feature type="region of interest" description="Disordered" evidence="2">
    <location>
        <begin position="242"/>
        <end position="261"/>
    </location>
</feature>
<feature type="compositionally biased region" description="Polar residues" evidence="2">
    <location>
        <begin position="289"/>
        <end position="303"/>
    </location>
</feature>
<evidence type="ECO:0000313" key="4">
    <source>
        <dbReference type="EMBL" id="SAL97933.1"/>
    </source>
</evidence>
<feature type="domain" description="Flavodoxin-like" evidence="3">
    <location>
        <begin position="9"/>
        <end position="220"/>
    </location>
</feature>
<dbReference type="EMBL" id="LT552047">
    <property type="protein sequence ID" value="SAL97933.1"/>
    <property type="molecule type" value="Genomic_DNA"/>
</dbReference>
<dbReference type="InterPro" id="IPR005025">
    <property type="entry name" value="FMN_Rdtase-like_dom"/>
</dbReference>
<dbReference type="GO" id="GO:0016020">
    <property type="term" value="C:membrane"/>
    <property type="evidence" value="ECO:0007669"/>
    <property type="project" value="TreeGrafter"/>
</dbReference>
<feature type="compositionally biased region" description="Low complexity" evidence="2">
    <location>
        <begin position="401"/>
        <end position="419"/>
    </location>
</feature>
<dbReference type="GO" id="GO:0010181">
    <property type="term" value="F:FMN binding"/>
    <property type="evidence" value="ECO:0007669"/>
    <property type="project" value="InterPro"/>
</dbReference>
<feature type="compositionally biased region" description="Polar residues" evidence="2">
    <location>
        <begin position="365"/>
        <end position="380"/>
    </location>
</feature>
<evidence type="ECO:0000256" key="1">
    <source>
        <dbReference type="ARBA" id="ARBA00006961"/>
    </source>
</evidence>
<sequence length="440" mass="46566">MAEDQKPKVYIVIYSLYHHIYKLATKVAEGVEASGCQAKIFQVEETLSPEILEKMHAPVKPDLPIITAAQLAEADGLLFGVPTRFGTPPAQIKRLLDATGSLWAKGTLSQKFAGFFFSTASSHGGQVRKKFAWAEFKQPILLLIPYSCRKRTTALTTVTYLAHHGINYVPFGFANASLFDNSKVIGGSAYGAGTISNGDGTRIPIEEELETAKNQGENFAKLLVIYHRGMKQLAELEKQPIHAADQTPATTTSTTAAATSEEVGTKAGAVAAAAGGAGLVAAGTKAALQSDQGATKQGTQTDPTAKRGATTAQSDPTVKQGATQSAPTAKQATTQSDTAANQAPTQGATKSDPTARTMQGGPATKQGTVDGTKQGPTASQPKDKLEPTPPDSSTQPPNRPLTPQQEQAQQQQQHSTQPTQEKKKKSKSFWFCCGNSKDLD</sequence>
<dbReference type="InParanoid" id="A0A163J9P7"/>
<dbReference type="AlphaFoldDB" id="A0A163J9P7"/>
<dbReference type="SUPFAM" id="SSF52218">
    <property type="entry name" value="Flavoproteins"/>
    <property type="match status" value="1"/>
</dbReference>
<dbReference type="OrthoDB" id="504689at2759"/>
<feature type="region of interest" description="Disordered" evidence="2">
    <location>
        <begin position="288"/>
        <end position="440"/>
    </location>
</feature>
<dbReference type="Pfam" id="PF03358">
    <property type="entry name" value="FMN_red"/>
    <property type="match status" value="1"/>
</dbReference>
<accession>A0A163J9P7</accession>
<dbReference type="STRING" id="4829.A0A163J9P7"/>
<dbReference type="GO" id="GO:0003955">
    <property type="term" value="F:NAD(P)H dehydrogenase (quinone) activity"/>
    <property type="evidence" value="ECO:0007669"/>
    <property type="project" value="TreeGrafter"/>
</dbReference>
<evidence type="ECO:0000256" key="2">
    <source>
        <dbReference type="SAM" id="MobiDB-lite"/>
    </source>
</evidence>
<feature type="compositionally biased region" description="Polar residues" evidence="2">
    <location>
        <begin position="310"/>
        <end position="357"/>
    </location>
</feature>
<name>A0A163J9P7_ABSGL</name>
<evidence type="ECO:0000313" key="5">
    <source>
        <dbReference type="Proteomes" id="UP000078561"/>
    </source>
</evidence>
<organism evidence="4">
    <name type="scientific">Absidia glauca</name>
    <name type="common">Pin mould</name>
    <dbReference type="NCBI Taxonomy" id="4829"/>
    <lineage>
        <taxon>Eukaryota</taxon>
        <taxon>Fungi</taxon>
        <taxon>Fungi incertae sedis</taxon>
        <taxon>Mucoromycota</taxon>
        <taxon>Mucoromycotina</taxon>
        <taxon>Mucoromycetes</taxon>
        <taxon>Mucorales</taxon>
        <taxon>Cunninghamellaceae</taxon>
        <taxon>Absidia</taxon>
    </lineage>
</organism>
<dbReference type="FunCoup" id="A0A163J9P7">
    <property type="interactions" value="182"/>
</dbReference>
<dbReference type="PANTHER" id="PTHR30546">
    <property type="entry name" value="FLAVODOXIN-RELATED PROTEIN WRBA-RELATED"/>
    <property type="match status" value="1"/>
</dbReference>
<keyword evidence="5" id="KW-1185">Reference proteome</keyword>
<dbReference type="PROSITE" id="PS50902">
    <property type="entry name" value="FLAVODOXIN_LIKE"/>
    <property type="match status" value="1"/>
</dbReference>
<gene>
    <name evidence="4" type="primary">ABSGL_03460.1 scaffold 4609</name>
</gene>